<comment type="subunit">
    <text evidence="11">DNA polymerase III contains a core (composed of alpha, epsilon and theta chains) that associates with a tau subunit. This core dimerizes to form the POLIII' complex. PolIII' associates with the gamma complex (composed of gamma, delta, delta', psi and chi chains) and with the beta chain to form the complete DNA polymerase III complex.</text>
</comment>
<keyword evidence="9 11" id="KW-0239">DNA-directed DNA polymerase</keyword>
<evidence type="ECO:0000256" key="9">
    <source>
        <dbReference type="ARBA" id="ARBA00022932"/>
    </source>
</evidence>
<dbReference type="SUPFAM" id="SSF52540">
    <property type="entry name" value="P-loop containing nucleoside triphosphate hydrolases"/>
    <property type="match status" value="1"/>
</dbReference>
<feature type="region of interest" description="Disordered" evidence="12">
    <location>
        <begin position="605"/>
        <end position="624"/>
    </location>
</feature>
<dbReference type="InterPro" id="IPR045085">
    <property type="entry name" value="HLD_clamp_pol_III_gamma_tau"/>
</dbReference>
<feature type="domain" description="AAA+ ATPase" evidence="13">
    <location>
        <begin position="37"/>
        <end position="194"/>
    </location>
</feature>
<evidence type="ECO:0000256" key="6">
    <source>
        <dbReference type="ARBA" id="ARBA00022741"/>
    </source>
</evidence>
<dbReference type="GO" id="GO:0009360">
    <property type="term" value="C:DNA polymerase III complex"/>
    <property type="evidence" value="ECO:0007669"/>
    <property type="project" value="InterPro"/>
</dbReference>
<keyword evidence="2 11" id="KW-0808">Transferase</keyword>
<dbReference type="GO" id="GO:0046872">
    <property type="term" value="F:metal ion binding"/>
    <property type="evidence" value="ECO:0007669"/>
    <property type="project" value="UniProtKB-KW"/>
</dbReference>
<evidence type="ECO:0000256" key="10">
    <source>
        <dbReference type="ARBA" id="ARBA00049244"/>
    </source>
</evidence>
<dbReference type="SUPFAM" id="SSF48019">
    <property type="entry name" value="post-AAA+ oligomerization domain-like"/>
    <property type="match status" value="1"/>
</dbReference>
<comment type="catalytic activity">
    <reaction evidence="10 11">
        <text>DNA(n) + a 2'-deoxyribonucleoside 5'-triphosphate = DNA(n+1) + diphosphate</text>
        <dbReference type="Rhea" id="RHEA:22508"/>
        <dbReference type="Rhea" id="RHEA-COMP:17339"/>
        <dbReference type="Rhea" id="RHEA-COMP:17340"/>
        <dbReference type="ChEBI" id="CHEBI:33019"/>
        <dbReference type="ChEBI" id="CHEBI:61560"/>
        <dbReference type="ChEBI" id="CHEBI:173112"/>
        <dbReference type="EC" id="2.7.7.7"/>
    </reaction>
</comment>
<dbReference type="GO" id="GO:0003677">
    <property type="term" value="F:DNA binding"/>
    <property type="evidence" value="ECO:0007669"/>
    <property type="project" value="InterPro"/>
</dbReference>
<keyword evidence="7" id="KW-0862">Zinc</keyword>
<evidence type="ECO:0000256" key="3">
    <source>
        <dbReference type="ARBA" id="ARBA00022695"/>
    </source>
</evidence>
<dbReference type="GO" id="GO:0003887">
    <property type="term" value="F:DNA-directed DNA polymerase activity"/>
    <property type="evidence" value="ECO:0007669"/>
    <property type="project" value="UniProtKB-KW"/>
</dbReference>
<keyword evidence="8 11" id="KW-0067">ATP-binding</keyword>
<organism evidence="14">
    <name type="scientific">Desulfacinum infernum</name>
    <dbReference type="NCBI Taxonomy" id="35837"/>
    <lineage>
        <taxon>Bacteria</taxon>
        <taxon>Pseudomonadati</taxon>
        <taxon>Thermodesulfobacteriota</taxon>
        <taxon>Syntrophobacteria</taxon>
        <taxon>Syntrophobacterales</taxon>
        <taxon>Syntrophobacteraceae</taxon>
        <taxon>Desulfacinum</taxon>
    </lineage>
</organism>
<proteinExistence type="inferred from homology"/>
<evidence type="ECO:0000313" key="14">
    <source>
        <dbReference type="EMBL" id="HFK98908.1"/>
    </source>
</evidence>
<dbReference type="Gene3D" id="1.10.8.60">
    <property type="match status" value="1"/>
</dbReference>
<dbReference type="AlphaFoldDB" id="A0A832A3T9"/>
<dbReference type="NCBIfam" id="NF004046">
    <property type="entry name" value="PRK05563.1"/>
    <property type="match status" value="1"/>
</dbReference>
<evidence type="ECO:0000256" key="11">
    <source>
        <dbReference type="RuleBase" id="RU364063"/>
    </source>
</evidence>
<evidence type="ECO:0000256" key="2">
    <source>
        <dbReference type="ARBA" id="ARBA00022679"/>
    </source>
</evidence>
<dbReference type="CDD" id="cd00009">
    <property type="entry name" value="AAA"/>
    <property type="match status" value="1"/>
</dbReference>
<dbReference type="InterPro" id="IPR027417">
    <property type="entry name" value="P-loop_NTPase"/>
</dbReference>
<name>A0A832A3T9_9BACT</name>
<evidence type="ECO:0000256" key="8">
    <source>
        <dbReference type="ARBA" id="ARBA00022840"/>
    </source>
</evidence>
<reference evidence="14" key="1">
    <citation type="journal article" date="2020" name="mSystems">
        <title>Genome- and Community-Level Interaction Insights into Carbon Utilization and Element Cycling Functions of Hydrothermarchaeota in Hydrothermal Sediment.</title>
        <authorList>
            <person name="Zhou Z."/>
            <person name="Liu Y."/>
            <person name="Xu W."/>
            <person name="Pan J."/>
            <person name="Luo Z.H."/>
            <person name="Li M."/>
        </authorList>
    </citation>
    <scope>NUCLEOTIDE SEQUENCE [LARGE SCALE GENOMIC DNA]</scope>
    <source>
        <strain evidence="14">SpSt-456</strain>
    </source>
</reference>
<dbReference type="Pfam" id="PF12169">
    <property type="entry name" value="DNA_pol3_gamma3"/>
    <property type="match status" value="1"/>
</dbReference>
<feature type="compositionally biased region" description="Basic and acidic residues" evidence="12">
    <location>
        <begin position="416"/>
        <end position="425"/>
    </location>
</feature>
<gene>
    <name evidence="11 14" type="primary">dnaX</name>
    <name evidence="14" type="ORF">ENS06_16480</name>
</gene>
<dbReference type="GO" id="GO:0005524">
    <property type="term" value="F:ATP binding"/>
    <property type="evidence" value="ECO:0007669"/>
    <property type="project" value="UniProtKB-KW"/>
</dbReference>
<dbReference type="PRINTS" id="PR00300">
    <property type="entry name" value="CLPPROTEASEA"/>
</dbReference>
<dbReference type="EC" id="2.7.7.7" evidence="11"/>
<evidence type="ECO:0000256" key="5">
    <source>
        <dbReference type="ARBA" id="ARBA00022723"/>
    </source>
</evidence>
<dbReference type="PANTHER" id="PTHR11669">
    <property type="entry name" value="REPLICATION FACTOR C / DNA POLYMERASE III GAMMA-TAU SUBUNIT"/>
    <property type="match status" value="1"/>
</dbReference>
<dbReference type="InterPro" id="IPR003593">
    <property type="entry name" value="AAA+_ATPase"/>
</dbReference>
<feature type="region of interest" description="Disordered" evidence="12">
    <location>
        <begin position="563"/>
        <end position="585"/>
    </location>
</feature>
<dbReference type="InterPro" id="IPR008921">
    <property type="entry name" value="DNA_pol3_clamp-load_cplx_C"/>
</dbReference>
<keyword evidence="5" id="KW-0479">Metal-binding</keyword>
<dbReference type="Gene3D" id="1.20.272.10">
    <property type="match status" value="1"/>
</dbReference>
<dbReference type="EMBL" id="DSTK01000044">
    <property type="protein sequence ID" value="HFK98908.1"/>
    <property type="molecule type" value="Genomic_DNA"/>
</dbReference>
<keyword evidence="3 11" id="KW-0548">Nucleotidyltransferase</keyword>
<dbReference type="SMART" id="SM00382">
    <property type="entry name" value="AAA"/>
    <property type="match status" value="1"/>
</dbReference>
<feature type="region of interest" description="Disordered" evidence="12">
    <location>
        <begin position="380"/>
        <end position="477"/>
    </location>
</feature>
<evidence type="ECO:0000259" key="13">
    <source>
        <dbReference type="SMART" id="SM00382"/>
    </source>
</evidence>
<dbReference type="NCBIfam" id="TIGR02397">
    <property type="entry name" value="dnaX_nterm"/>
    <property type="match status" value="1"/>
</dbReference>
<dbReference type="FunFam" id="3.40.50.300:FF:000014">
    <property type="entry name" value="DNA polymerase III subunit gamma/tau"/>
    <property type="match status" value="1"/>
</dbReference>
<evidence type="ECO:0000256" key="1">
    <source>
        <dbReference type="ARBA" id="ARBA00006360"/>
    </source>
</evidence>
<dbReference type="Pfam" id="PF13177">
    <property type="entry name" value="DNA_pol3_delta2"/>
    <property type="match status" value="1"/>
</dbReference>
<comment type="function">
    <text evidence="11">DNA polymerase III is a complex, multichain enzyme responsible for most of the replicative synthesis in bacteria. This DNA polymerase also exhibits 3' to 5' exonuclease activity.</text>
</comment>
<accession>A0A832A3T9</accession>
<evidence type="ECO:0000256" key="12">
    <source>
        <dbReference type="SAM" id="MobiDB-lite"/>
    </source>
</evidence>
<dbReference type="GO" id="GO:0006261">
    <property type="term" value="P:DNA-templated DNA replication"/>
    <property type="evidence" value="ECO:0007669"/>
    <property type="project" value="TreeGrafter"/>
</dbReference>
<dbReference type="InterPro" id="IPR012763">
    <property type="entry name" value="DNA_pol_III_sug/sutau_N"/>
</dbReference>
<keyword evidence="6 11" id="KW-0547">Nucleotide-binding</keyword>
<evidence type="ECO:0000256" key="7">
    <source>
        <dbReference type="ARBA" id="ARBA00022833"/>
    </source>
</evidence>
<dbReference type="InterPro" id="IPR001270">
    <property type="entry name" value="ClpA/B"/>
</dbReference>
<keyword evidence="4 11" id="KW-0235">DNA replication</keyword>
<dbReference type="Pfam" id="PF22608">
    <property type="entry name" value="DNAX_ATPase_lid"/>
    <property type="match status" value="1"/>
</dbReference>
<feature type="compositionally biased region" description="Basic and acidic residues" evidence="12">
    <location>
        <begin position="566"/>
        <end position="578"/>
    </location>
</feature>
<dbReference type="InterPro" id="IPR050238">
    <property type="entry name" value="DNA_Rep/Repair_Clamp_Loader"/>
</dbReference>
<protein>
    <recommendedName>
        <fullName evidence="11">DNA polymerase III subunit gamma/tau</fullName>
        <ecNumber evidence="11">2.7.7.7</ecNumber>
    </recommendedName>
</protein>
<sequence>MSYLVLARKWRPQTFEEVVGQPHVTRTLKNAVQSGRIAHAYLFTGARGVGKTSVARILAKALNCEKGVSPVPCNRCSNCAEIGQGKAVDVLEIDGASNRGIDSIRELRETVRYRPAKSAYKIYIIDEVHMLTPEAFNALLKTLEEPPAHVVFIFATTEPHKIPATILSRCQRYDFRRIATAEILDQLVRIARQEGAALSESVLYAVAREADGSMRDAQSLMEQLLALRGEDQEDAELLDLLGVVDRESVLQAAEAVIDADPAACLHVVERIYRRGIDGRRFCQRLCELFRDLLVISFRKEGSAEAAEIPGPEQERLRRMAARTTAENLFQCFQILVSAEEDIRRASLPRVTLEMLLLRLACLPRAEALEKILERLEKYDFSQEPARPRPSSPSPDSKKAVPEGSGAEGAGKIPKAAARDSARAMERGTGGWGTSLNDGGHPSGSVAVAPEVSSGETTAPPGDLAAGVPGGDPSGEPMAELSVEEIVRDWEGFCQWLNQTHPVVGAKLHQSAAKASSPNGLTVEVLEIYEESVKNGDTEETLRTYLARYFDGKRPTCGISFRARKPAPKERARSRKESGHTTTAVLRHPVVQQALEILGGELVEIRPVRAAKPSKPRAGEADKTS</sequence>
<dbReference type="Gene3D" id="3.40.50.300">
    <property type="entry name" value="P-loop containing nucleotide triphosphate hydrolases"/>
    <property type="match status" value="1"/>
</dbReference>
<dbReference type="PANTHER" id="PTHR11669:SF0">
    <property type="entry name" value="PROTEIN STICHEL-LIKE 2"/>
    <property type="match status" value="1"/>
</dbReference>
<comment type="similarity">
    <text evidence="1 11">Belongs to the DnaX/STICHEL family.</text>
</comment>
<comment type="caution">
    <text evidence="14">The sequence shown here is derived from an EMBL/GenBank/DDBJ whole genome shotgun (WGS) entry which is preliminary data.</text>
</comment>
<dbReference type="InterPro" id="IPR022754">
    <property type="entry name" value="DNA_pol_III_gamma-3"/>
</dbReference>
<evidence type="ECO:0000256" key="4">
    <source>
        <dbReference type="ARBA" id="ARBA00022705"/>
    </source>
</evidence>